<dbReference type="InterPro" id="IPR000262">
    <property type="entry name" value="FMN-dep_DH"/>
</dbReference>
<comment type="cofactor">
    <cofactor evidence="1">
        <name>FMN</name>
        <dbReference type="ChEBI" id="CHEBI:58210"/>
    </cofactor>
</comment>
<keyword evidence="2 6" id="KW-0349">Heme</keyword>
<name>A0ABY7CQU3_9BASI</name>
<feature type="region of interest" description="Disordered" evidence="7">
    <location>
        <begin position="69"/>
        <end position="98"/>
    </location>
</feature>
<keyword evidence="5 6" id="KW-0408">Iron</keyword>
<dbReference type="InterPro" id="IPR036400">
    <property type="entry name" value="Cyt_B5-like_heme/steroid_sf"/>
</dbReference>
<feature type="domain" description="Cytochrome b5 heme-binding" evidence="8">
    <location>
        <begin position="1"/>
        <end position="76"/>
    </location>
</feature>
<dbReference type="Proteomes" id="UP001164743">
    <property type="component" value="Chromosome 5A"/>
</dbReference>
<dbReference type="PANTHER" id="PTHR10578:SF148">
    <property type="entry name" value="L-LACTATE DEHYDROGENASE (CYTOCHROME)"/>
    <property type="match status" value="1"/>
</dbReference>
<organism evidence="10 11">
    <name type="scientific">Puccinia triticina</name>
    <dbReference type="NCBI Taxonomy" id="208348"/>
    <lineage>
        <taxon>Eukaryota</taxon>
        <taxon>Fungi</taxon>
        <taxon>Dikarya</taxon>
        <taxon>Basidiomycota</taxon>
        <taxon>Pucciniomycotina</taxon>
        <taxon>Pucciniomycetes</taxon>
        <taxon>Pucciniales</taxon>
        <taxon>Pucciniaceae</taxon>
        <taxon>Puccinia</taxon>
    </lineage>
</organism>
<dbReference type="InterPro" id="IPR013785">
    <property type="entry name" value="Aldolase_TIM"/>
</dbReference>
<evidence type="ECO:0000256" key="3">
    <source>
        <dbReference type="ARBA" id="ARBA00022723"/>
    </source>
</evidence>
<dbReference type="Gene3D" id="3.20.20.70">
    <property type="entry name" value="Aldolase class I"/>
    <property type="match status" value="1"/>
</dbReference>
<dbReference type="InterPro" id="IPR018506">
    <property type="entry name" value="Cyt_B5_heme-BS"/>
</dbReference>
<dbReference type="SUPFAM" id="SSF55856">
    <property type="entry name" value="Cytochrome b5-like heme/steroid binding domain"/>
    <property type="match status" value="1"/>
</dbReference>
<keyword evidence="11" id="KW-1185">Reference proteome</keyword>
<dbReference type="PROSITE" id="PS51349">
    <property type="entry name" value="FMN_HYDROXY_ACID_DH_2"/>
    <property type="match status" value="1"/>
</dbReference>
<feature type="domain" description="FMN hydroxy acid dehydrogenase" evidence="9">
    <location>
        <begin position="101"/>
        <end position="465"/>
    </location>
</feature>
<dbReference type="InterPro" id="IPR008259">
    <property type="entry name" value="FMN_hydac_DH_AS"/>
</dbReference>
<proteinExistence type="inferred from homology"/>
<evidence type="ECO:0000256" key="1">
    <source>
        <dbReference type="ARBA" id="ARBA00001917"/>
    </source>
</evidence>
<dbReference type="Pfam" id="PF01070">
    <property type="entry name" value="FMN_dh"/>
    <property type="match status" value="1"/>
</dbReference>
<sequence length="493" mass="54390">MPSGAEITKHNNPRSCWVVIHKQAYDLTDFLPEHPGGQAIILKYAGKDATLAYEPIHPPGTIEEYLDKKHHKGPVPDADLQSLQPEPPNTKPAENGEAQLPSLSSCLSLYDLESIATSRLNPQAWAYYSSGADDEISLRENRAAFQRVWFRPRILRDVRTIDYSCVLLGSRSSMPIYITATALGKLGHPMGEKNLTIAAGKQGLIQMIPTLASCAFDELVQARVPGQTQWYQVYVNTDRAKTARLILNAVRAGIKAFFITVDAPQLGRREKDMRLKFEDLGSDVQNQDNENVDRSQGATRAISSFIDASLSWVDIPWLKSLTSLPILLKGVQCWEDAVLAQKHGLAGIVLSNHGGRQLDYSRSGLEVLVEVVTKLKSMGTWQPEKFGVFMDGGVRRASDVLKALCLGATAVGIGRPFLYAYSVYGAQGVVRAIQILKDELEMNMRLIGAPSLEHLSPDMVDISALTNRIVDTTPDFKAQQNYIPLPQIKGSRL</sequence>
<dbReference type="EMBL" id="CP110425">
    <property type="protein sequence ID" value="WAQ85092.1"/>
    <property type="molecule type" value="Genomic_DNA"/>
</dbReference>
<dbReference type="SUPFAM" id="SSF51395">
    <property type="entry name" value="FMN-linked oxidoreductases"/>
    <property type="match status" value="1"/>
</dbReference>
<evidence type="ECO:0000256" key="2">
    <source>
        <dbReference type="ARBA" id="ARBA00022617"/>
    </source>
</evidence>
<keyword evidence="4" id="KW-0560">Oxidoreductase</keyword>
<dbReference type="RefSeq" id="XP_053020647.1">
    <property type="nucleotide sequence ID" value="XM_053169451.1"/>
</dbReference>
<evidence type="ECO:0000256" key="5">
    <source>
        <dbReference type="ARBA" id="ARBA00023004"/>
    </source>
</evidence>
<dbReference type="PROSITE" id="PS50255">
    <property type="entry name" value="CYTOCHROME_B5_2"/>
    <property type="match status" value="1"/>
</dbReference>
<dbReference type="GeneID" id="77810346"/>
<dbReference type="InterPro" id="IPR001199">
    <property type="entry name" value="Cyt_B5-like_heme/steroid-bd"/>
</dbReference>
<evidence type="ECO:0000256" key="4">
    <source>
        <dbReference type="ARBA" id="ARBA00023002"/>
    </source>
</evidence>
<accession>A0ABY7CQU3</accession>
<evidence type="ECO:0000256" key="7">
    <source>
        <dbReference type="SAM" id="MobiDB-lite"/>
    </source>
</evidence>
<dbReference type="Gene3D" id="3.10.120.10">
    <property type="entry name" value="Cytochrome b5-like heme/steroid binding domain"/>
    <property type="match status" value="1"/>
</dbReference>
<dbReference type="PANTHER" id="PTHR10578">
    <property type="entry name" value="S -2-HYDROXY-ACID OXIDASE-RELATED"/>
    <property type="match status" value="1"/>
</dbReference>
<dbReference type="PROSITE" id="PS00191">
    <property type="entry name" value="CYTOCHROME_B5_1"/>
    <property type="match status" value="1"/>
</dbReference>
<evidence type="ECO:0008006" key="12">
    <source>
        <dbReference type="Google" id="ProtNLM"/>
    </source>
</evidence>
<comment type="similarity">
    <text evidence="6">Belongs to the cytochrome b5 family.</text>
</comment>
<evidence type="ECO:0000313" key="11">
    <source>
        <dbReference type="Proteomes" id="UP001164743"/>
    </source>
</evidence>
<gene>
    <name evidence="10" type="ORF">PtA15_5A666</name>
</gene>
<dbReference type="SMART" id="SM01117">
    <property type="entry name" value="Cyt-b5"/>
    <property type="match status" value="1"/>
</dbReference>
<dbReference type="InterPro" id="IPR037458">
    <property type="entry name" value="L-MDH/L-LDH_FMN-bd"/>
</dbReference>
<evidence type="ECO:0000259" key="8">
    <source>
        <dbReference type="PROSITE" id="PS50255"/>
    </source>
</evidence>
<dbReference type="CDD" id="cd02922">
    <property type="entry name" value="FCB2_FMN"/>
    <property type="match status" value="1"/>
</dbReference>
<reference evidence="10" key="1">
    <citation type="submission" date="2022-10" db="EMBL/GenBank/DDBJ databases">
        <title>Puccinia triticina Genome sequencing and assembly.</title>
        <authorList>
            <person name="Li C."/>
        </authorList>
    </citation>
    <scope>NUCLEOTIDE SEQUENCE</scope>
    <source>
        <strain evidence="10">Pt15</strain>
    </source>
</reference>
<evidence type="ECO:0000259" key="9">
    <source>
        <dbReference type="PROSITE" id="PS51349"/>
    </source>
</evidence>
<evidence type="ECO:0000256" key="6">
    <source>
        <dbReference type="RuleBase" id="RU362121"/>
    </source>
</evidence>
<keyword evidence="3 6" id="KW-0479">Metal-binding</keyword>
<protein>
    <recommendedName>
        <fullName evidence="12">L-lactate dehydrogenase (Cytochrome)</fullName>
    </recommendedName>
</protein>
<dbReference type="PROSITE" id="PS00557">
    <property type="entry name" value="FMN_HYDROXY_ACID_DH_1"/>
    <property type="match status" value="1"/>
</dbReference>
<dbReference type="Pfam" id="PF00173">
    <property type="entry name" value="Cyt-b5"/>
    <property type="match status" value="1"/>
</dbReference>
<evidence type="ECO:0000313" key="10">
    <source>
        <dbReference type="EMBL" id="WAQ85092.1"/>
    </source>
</evidence>
<dbReference type="InterPro" id="IPR037396">
    <property type="entry name" value="FMN_HAD"/>
</dbReference>